<comment type="caution">
    <text evidence="1">The sequence shown here is derived from an EMBL/GenBank/DDBJ whole genome shotgun (WGS) entry which is preliminary data.</text>
</comment>
<proteinExistence type="predicted"/>
<name>T0JZ07_COLGC</name>
<sequence length="8" mass="918">MLLLVWSG</sequence>
<dbReference type="HOGENOM" id="CLU_3439490_0_0_1"/>
<dbReference type="EMBL" id="AMYD01003664">
    <property type="protein sequence ID" value="EQB45708.1"/>
    <property type="molecule type" value="Genomic_DNA"/>
</dbReference>
<dbReference type="Proteomes" id="UP000015530">
    <property type="component" value="Unassembled WGS sequence"/>
</dbReference>
<reference evidence="2" key="1">
    <citation type="journal article" date="2013" name="Mol. Plant Microbe Interact.">
        <title>Global aspects of pacC regulation of pathogenicity genes in Colletotrichum gloeosporioides as revealed by transcriptome analysis.</title>
        <authorList>
            <person name="Alkan N."/>
            <person name="Meng X."/>
            <person name="Friedlander G."/>
            <person name="Reuveni E."/>
            <person name="Sukno S."/>
            <person name="Sherman A."/>
            <person name="Thon M."/>
            <person name="Fluhr R."/>
            <person name="Prusky D."/>
        </authorList>
    </citation>
    <scope>NUCLEOTIDE SEQUENCE [LARGE SCALE GENOMIC DNA]</scope>
    <source>
        <strain evidence="2">Cg-14</strain>
    </source>
</reference>
<evidence type="ECO:0000313" key="2">
    <source>
        <dbReference type="Proteomes" id="UP000015530"/>
    </source>
</evidence>
<gene>
    <name evidence="1" type="ORF">CGLO_15383</name>
</gene>
<evidence type="ECO:0000313" key="1">
    <source>
        <dbReference type="EMBL" id="EQB45708.1"/>
    </source>
</evidence>
<protein>
    <submittedName>
        <fullName evidence="1">Uncharacterized protein</fullName>
    </submittedName>
</protein>
<accession>T0JZ07</accession>
<organism evidence="1 2">
    <name type="scientific">Colletotrichum gloeosporioides (strain Cg-14)</name>
    <name type="common">Anthracnose fungus</name>
    <name type="synonym">Glomerella cingulata</name>
    <dbReference type="NCBI Taxonomy" id="1237896"/>
    <lineage>
        <taxon>Eukaryota</taxon>
        <taxon>Fungi</taxon>
        <taxon>Dikarya</taxon>
        <taxon>Ascomycota</taxon>
        <taxon>Pezizomycotina</taxon>
        <taxon>Sordariomycetes</taxon>
        <taxon>Hypocreomycetidae</taxon>
        <taxon>Glomerellales</taxon>
        <taxon>Glomerellaceae</taxon>
        <taxon>Colletotrichum</taxon>
        <taxon>Colletotrichum gloeosporioides species complex</taxon>
    </lineage>
</organism>